<sequence>MLLLLHPHHVHFYYLFSVSLWRMAEGNNEDQLLAPESLDGDDIKNLIRAITARQQILLENLVTCDEMLIHFSRLKTVITENEAMQEEYRSDENSGSILERKVDEEPQQCKNENEELPTVAISEGITKIH</sequence>
<reference evidence="2" key="1">
    <citation type="journal article" date="2022" name="bioRxiv">
        <title>Sequencing and chromosome-scale assembly of the giantPleurodeles waltlgenome.</title>
        <authorList>
            <person name="Brown T."/>
            <person name="Elewa A."/>
            <person name="Iarovenko S."/>
            <person name="Subramanian E."/>
            <person name="Araus A.J."/>
            <person name="Petzold A."/>
            <person name="Susuki M."/>
            <person name="Suzuki K.-i.T."/>
            <person name="Hayashi T."/>
            <person name="Toyoda A."/>
            <person name="Oliveira C."/>
            <person name="Osipova E."/>
            <person name="Leigh N.D."/>
            <person name="Simon A."/>
            <person name="Yun M.H."/>
        </authorList>
    </citation>
    <scope>NUCLEOTIDE SEQUENCE</scope>
    <source>
        <strain evidence="2">20211129_DDA</strain>
        <tissue evidence="2">Liver</tissue>
    </source>
</reference>
<keyword evidence="3" id="KW-1185">Reference proteome</keyword>
<evidence type="ECO:0000256" key="1">
    <source>
        <dbReference type="SAM" id="MobiDB-lite"/>
    </source>
</evidence>
<protein>
    <submittedName>
        <fullName evidence="2">Uncharacterized protein</fullName>
    </submittedName>
</protein>
<dbReference type="AlphaFoldDB" id="A0AAV7TJ63"/>
<name>A0AAV7TJ63_PLEWA</name>
<proteinExistence type="predicted"/>
<dbReference type="EMBL" id="JANPWB010000006">
    <property type="protein sequence ID" value="KAJ1176316.1"/>
    <property type="molecule type" value="Genomic_DNA"/>
</dbReference>
<gene>
    <name evidence="2" type="ORF">NDU88_001598</name>
</gene>
<comment type="caution">
    <text evidence="2">The sequence shown here is derived from an EMBL/GenBank/DDBJ whole genome shotgun (WGS) entry which is preliminary data.</text>
</comment>
<evidence type="ECO:0000313" key="3">
    <source>
        <dbReference type="Proteomes" id="UP001066276"/>
    </source>
</evidence>
<feature type="region of interest" description="Disordered" evidence="1">
    <location>
        <begin position="85"/>
        <end position="114"/>
    </location>
</feature>
<feature type="compositionally biased region" description="Basic and acidic residues" evidence="1">
    <location>
        <begin position="86"/>
        <end position="104"/>
    </location>
</feature>
<organism evidence="2 3">
    <name type="scientific">Pleurodeles waltl</name>
    <name type="common">Iberian ribbed newt</name>
    <dbReference type="NCBI Taxonomy" id="8319"/>
    <lineage>
        <taxon>Eukaryota</taxon>
        <taxon>Metazoa</taxon>
        <taxon>Chordata</taxon>
        <taxon>Craniata</taxon>
        <taxon>Vertebrata</taxon>
        <taxon>Euteleostomi</taxon>
        <taxon>Amphibia</taxon>
        <taxon>Batrachia</taxon>
        <taxon>Caudata</taxon>
        <taxon>Salamandroidea</taxon>
        <taxon>Salamandridae</taxon>
        <taxon>Pleurodelinae</taxon>
        <taxon>Pleurodeles</taxon>
    </lineage>
</organism>
<evidence type="ECO:0000313" key="2">
    <source>
        <dbReference type="EMBL" id="KAJ1176316.1"/>
    </source>
</evidence>
<accession>A0AAV7TJ63</accession>
<dbReference type="Proteomes" id="UP001066276">
    <property type="component" value="Chromosome 3_2"/>
</dbReference>